<name>A0A495VDK4_9GAMM</name>
<feature type="signal peptide" evidence="1">
    <location>
        <begin position="1"/>
        <end position="24"/>
    </location>
</feature>
<dbReference type="EMBL" id="RBXL01000001">
    <property type="protein sequence ID" value="RKT46870.1"/>
    <property type="molecule type" value="Genomic_DNA"/>
</dbReference>
<proteinExistence type="predicted"/>
<keyword evidence="1" id="KW-0732">Signal</keyword>
<dbReference type="Proteomes" id="UP000274556">
    <property type="component" value="Unassembled WGS sequence"/>
</dbReference>
<gene>
    <name evidence="2" type="ORF">BDD21_4411</name>
</gene>
<keyword evidence="3" id="KW-1185">Reference proteome</keyword>
<protein>
    <recommendedName>
        <fullName evidence="4">DUF5666 domain-containing protein</fullName>
    </recommendedName>
</protein>
<reference evidence="2 3" key="1">
    <citation type="submission" date="2018-10" db="EMBL/GenBank/DDBJ databases">
        <title>Genomic Encyclopedia of Archaeal and Bacterial Type Strains, Phase II (KMG-II): from individual species to whole genera.</title>
        <authorList>
            <person name="Goeker M."/>
        </authorList>
    </citation>
    <scope>NUCLEOTIDE SEQUENCE [LARGE SCALE GENOMIC DNA]</scope>
    <source>
        <strain evidence="2 3">DSM 235</strain>
    </source>
</reference>
<evidence type="ECO:0000313" key="3">
    <source>
        <dbReference type="Proteomes" id="UP000274556"/>
    </source>
</evidence>
<evidence type="ECO:0000256" key="1">
    <source>
        <dbReference type="SAM" id="SignalP"/>
    </source>
</evidence>
<organism evidence="2 3">
    <name type="scientific">Thiocapsa rosea</name>
    <dbReference type="NCBI Taxonomy" id="69360"/>
    <lineage>
        <taxon>Bacteria</taxon>
        <taxon>Pseudomonadati</taxon>
        <taxon>Pseudomonadota</taxon>
        <taxon>Gammaproteobacteria</taxon>
        <taxon>Chromatiales</taxon>
        <taxon>Chromatiaceae</taxon>
        <taxon>Thiocapsa</taxon>
    </lineage>
</organism>
<comment type="caution">
    <text evidence="2">The sequence shown here is derived from an EMBL/GenBank/DDBJ whole genome shotgun (WGS) entry which is preliminary data.</text>
</comment>
<evidence type="ECO:0000313" key="2">
    <source>
        <dbReference type="EMBL" id="RKT46870.1"/>
    </source>
</evidence>
<dbReference type="AlphaFoldDB" id="A0A495VDK4"/>
<feature type="chain" id="PRO_5019834170" description="DUF5666 domain-containing protein" evidence="1">
    <location>
        <begin position="25"/>
        <end position="200"/>
    </location>
</feature>
<sequence length="200" mass="20893">MKQMMLITLAGTLILGPIMLSAQAQNADITVAAGAATKEITGTVVVVNPQTRMLTIRQPDGVFEVIHVPTEVQRLDEVRIDDTLTIDFVEAMAIDLQKGDAAAAAPGAVATREVDRDGGRLPAGSIQETMTLVGIVEGVNTAASKVTIRGPENTVSVKVRDPALLADVNVGDSVTVTYISAVAASIERASAPRHTRPGSQ</sequence>
<dbReference type="OrthoDB" id="5769122at2"/>
<dbReference type="RefSeq" id="WP_120798927.1">
    <property type="nucleotide sequence ID" value="NZ_RBXL01000001.1"/>
</dbReference>
<evidence type="ECO:0008006" key="4">
    <source>
        <dbReference type="Google" id="ProtNLM"/>
    </source>
</evidence>
<accession>A0A495VDK4</accession>